<protein>
    <recommendedName>
        <fullName evidence="2">TIR domain-containing protein</fullName>
    </recommendedName>
</protein>
<dbReference type="SUPFAM" id="SSF52200">
    <property type="entry name" value="Toll/Interleukin receptor TIR domain"/>
    <property type="match status" value="1"/>
</dbReference>
<gene>
    <name evidence="3" type="ORF">GCM10020369_17870</name>
</gene>
<feature type="region of interest" description="Disordered" evidence="1">
    <location>
        <begin position="144"/>
        <end position="202"/>
    </location>
</feature>
<dbReference type="InterPro" id="IPR000157">
    <property type="entry name" value="TIR_dom"/>
</dbReference>
<organism evidence="3 4">
    <name type="scientific">Cryptosporangium minutisporangium</name>
    <dbReference type="NCBI Taxonomy" id="113569"/>
    <lineage>
        <taxon>Bacteria</taxon>
        <taxon>Bacillati</taxon>
        <taxon>Actinomycetota</taxon>
        <taxon>Actinomycetes</taxon>
        <taxon>Cryptosporangiales</taxon>
        <taxon>Cryptosporangiaceae</taxon>
        <taxon>Cryptosporangium</taxon>
    </lineage>
</organism>
<evidence type="ECO:0000313" key="4">
    <source>
        <dbReference type="Proteomes" id="UP001501676"/>
    </source>
</evidence>
<evidence type="ECO:0000313" key="3">
    <source>
        <dbReference type="EMBL" id="GAA3385220.1"/>
    </source>
</evidence>
<dbReference type="EMBL" id="BAAAYN010000011">
    <property type="protein sequence ID" value="GAA3385220.1"/>
    <property type="molecule type" value="Genomic_DNA"/>
</dbReference>
<comment type="caution">
    <text evidence="3">The sequence shown here is derived from an EMBL/GenBank/DDBJ whole genome shotgun (WGS) entry which is preliminary data.</text>
</comment>
<proteinExistence type="predicted"/>
<accession>A0ABP6STN2</accession>
<sequence>MAARLLDSRLTGVFGRESVFLDSESLPAGEDFRPFLNRRLQTCDVLLVVIGPHWLTLHAPDGQRLVDRPDDFVSMEIAVALQRPIKVIPILLDGAPDLGAASLPAEISDLAHRQRKYLRERTYESDLDDIVRVLRGILGEEPDVEARSGRGDARATNSHNQVSGNHNSFGDVTVKADRSAVAHGRGSNATYNEHRKNRTDRR</sequence>
<name>A0ABP6STN2_9ACTN</name>
<evidence type="ECO:0000259" key="2">
    <source>
        <dbReference type="Pfam" id="PF13676"/>
    </source>
</evidence>
<dbReference type="Pfam" id="PF13676">
    <property type="entry name" value="TIR_2"/>
    <property type="match status" value="1"/>
</dbReference>
<dbReference type="Proteomes" id="UP001501676">
    <property type="component" value="Unassembled WGS sequence"/>
</dbReference>
<dbReference type="Gene3D" id="3.40.50.10140">
    <property type="entry name" value="Toll/interleukin-1 receptor homology (TIR) domain"/>
    <property type="match status" value="1"/>
</dbReference>
<feature type="compositionally biased region" description="Polar residues" evidence="1">
    <location>
        <begin position="155"/>
        <end position="170"/>
    </location>
</feature>
<feature type="compositionally biased region" description="Basic and acidic residues" evidence="1">
    <location>
        <begin position="144"/>
        <end position="153"/>
    </location>
</feature>
<dbReference type="InterPro" id="IPR035897">
    <property type="entry name" value="Toll_tir_struct_dom_sf"/>
</dbReference>
<feature type="domain" description="TIR" evidence="2">
    <location>
        <begin position="18"/>
        <end position="100"/>
    </location>
</feature>
<evidence type="ECO:0000256" key="1">
    <source>
        <dbReference type="SAM" id="MobiDB-lite"/>
    </source>
</evidence>
<reference evidence="4" key="1">
    <citation type="journal article" date="2019" name="Int. J. Syst. Evol. Microbiol.">
        <title>The Global Catalogue of Microorganisms (GCM) 10K type strain sequencing project: providing services to taxonomists for standard genome sequencing and annotation.</title>
        <authorList>
            <consortium name="The Broad Institute Genomics Platform"/>
            <consortium name="The Broad Institute Genome Sequencing Center for Infectious Disease"/>
            <person name="Wu L."/>
            <person name="Ma J."/>
        </authorList>
    </citation>
    <scope>NUCLEOTIDE SEQUENCE [LARGE SCALE GENOMIC DNA]</scope>
    <source>
        <strain evidence="4">JCM 9458</strain>
    </source>
</reference>
<keyword evidence="4" id="KW-1185">Reference proteome</keyword>